<gene>
    <name evidence="2" type="primary">PmUG01_12024700</name>
    <name evidence="2" type="ORF">PMUG01_12024700</name>
</gene>
<sequence>MIIIIFILLILLYHVWNKKKNYIINFYYINSFICFNKSKKLSDVKKEIGEHQNYYSDNYYL</sequence>
<dbReference type="OMA" id="KEMGDYQ"/>
<keyword evidence="1" id="KW-0732">Signal</keyword>
<dbReference type="GeneID" id="39870239"/>
<evidence type="ECO:0000313" key="3">
    <source>
        <dbReference type="Proteomes" id="UP000219813"/>
    </source>
</evidence>
<feature type="chain" id="PRO_5008920735" description="PIR Superfamily Protein" evidence="1">
    <location>
        <begin position="18"/>
        <end position="61"/>
    </location>
</feature>
<keyword evidence="3" id="KW-1185">Reference proteome</keyword>
<evidence type="ECO:0000313" key="2">
    <source>
        <dbReference type="EMBL" id="SCO93656.1"/>
    </source>
</evidence>
<organism evidence="2 3">
    <name type="scientific">Plasmodium malariae</name>
    <dbReference type="NCBI Taxonomy" id="5858"/>
    <lineage>
        <taxon>Eukaryota</taxon>
        <taxon>Sar</taxon>
        <taxon>Alveolata</taxon>
        <taxon>Apicomplexa</taxon>
        <taxon>Aconoidasida</taxon>
        <taxon>Haemosporida</taxon>
        <taxon>Plasmodiidae</taxon>
        <taxon>Plasmodium</taxon>
        <taxon>Plasmodium (Plasmodium)</taxon>
    </lineage>
</organism>
<dbReference type="Proteomes" id="UP000219813">
    <property type="component" value="Chromosome 12"/>
</dbReference>
<protein>
    <recommendedName>
        <fullName evidence="4">PIR Superfamily Protein</fullName>
    </recommendedName>
</protein>
<dbReference type="EMBL" id="LT594633">
    <property type="protein sequence ID" value="SCO93656.1"/>
    <property type="molecule type" value="Genomic_DNA"/>
</dbReference>
<dbReference type="VEuPathDB" id="PlasmoDB:PmUG01_12024700"/>
<evidence type="ECO:0000256" key="1">
    <source>
        <dbReference type="SAM" id="SignalP"/>
    </source>
</evidence>
<name>A0A1D3SP21_PLAMA</name>
<proteinExistence type="predicted"/>
<dbReference type="KEGG" id="pmal:PMUG01_12024700"/>
<evidence type="ECO:0008006" key="4">
    <source>
        <dbReference type="Google" id="ProtNLM"/>
    </source>
</evidence>
<dbReference type="RefSeq" id="XP_028862938.1">
    <property type="nucleotide sequence ID" value="XM_029006450.1"/>
</dbReference>
<dbReference type="AlphaFoldDB" id="A0A1D3SP21"/>
<accession>A0A1D3SP21</accession>
<reference evidence="2 3" key="1">
    <citation type="submission" date="2016-06" db="EMBL/GenBank/DDBJ databases">
        <authorList>
            <consortium name="Pathogen Informatics"/>
        </authorList>
    </citation>
    <scope>NUCLEOTIDE SEQUENCE [LARGE SCALE GENOMIC DNA]</scope>
</reference>
<feature type="signal peptide" evidence="1">
    <location>
        <begin position="1"/>
        <end position="17"/>
    </location>
</feature>